<sequence length="144" mass="16453">MGAFETHSGRIPESHRDILEKRSFGHIATIGSDGHPHSSPVWVDHDDGEAVLINTLRGRTKERNLRTNPKVSISIVDPDDPYRYVSVRGRATLSEDGADEHIDEVARRYLDVEEYPHHDEEDEPRIIVRIPAEHVVARGREYEE</sequence>
<dbReference type="GO" id="GO:0005829">
    <property type="term" value="C:cytosol"/>
    <property type="evidence" value="ECO:0007669"/>
    <property type="project" value="TreeGrafter"/>
</dbReference>
<dbReference type="RefSeq" id="WP_049988608.1">
    <property type="nucleotide sequence ID" value="NZ_FOIS01000002.1"/>
</dbReference>
<dbReference type="OrthoDB" id="10511at2157"/>
<dbReference type="InterPro" id="IPR012349">
    <property type="entry name" value="Split_barrel_FMN-bd"/>
</dbReference>
<proteinExistence type="predicted"/>
<protein>
    <submittedName>
        <fullName evidence="3">PPOX class probable F420-dependent enzyme</fullName>
    </submittedName>
</protein>
<evidence type="ECO:0000313" key="3">
    <source>
        <dbReference type="EMBL" id="SEV99200.1"/>
    </source>
</evidence>
<accession>A0A1I0NDG0</accession>
<keyword evidence="1" id="KW-0560">Oxidoreductase</keyword>
<name>A0A1I0NDG0_9EURY</name>
<dbReference type="NCBIfam" id="TIGR03618">
    <property type="entry name" value="Rv1155_F420"/>
    <property type="match status" value="1"/>
</dbReference>
<dbReference type="Proteomes" id="UP000183275">
    <property type="component" value="Unassembled WGS sequence"/>
</dbReference>
<dbReference type="InterPro" id="IPR052019">
    <property type="entry name" value="F420H2_bilvrd_red/Heme_oxyg"/>
</dbReference>
<dbReference type="GO" id="GO:0070967">
    <property type="term" value="F:coenzyme F420 binding"/>
    <property type="evidence" value="ECO:0007669"/>
    <property type="project" value="TreeGrafter"/>
</dbReference>
<dbReference type="SUPFAM" id="SSF50475">
    <property type="entry name" value="FMN-binding split barrel"/>
    <property type="match status" value="1"/>
</dbReference>
<dbReference type="PANTHER" id="PTHR35176:SF6">
    <property type="entry name" value="HEME OXYGENASE HI_0854-RELATED"/>
    <property type="match status" value="1"/>
</dbReference>
<evidence type="ECO:0000259" key="2">
    <source>
        <dbReference type="Pfam" id="PF01243"/>
    </source>
</evidence>
<dbReference type="AlphaFoldDB" id="A0A1I0NDG0"/>
<dbReference type="PANTHER" id="PTHR35176">
    <property type="entry name" value="HEME OXYGENASE HI_0854-RELATED"/>
    <property type="match status" value="1"/>
</dbReference>
<dbReference type="InterPro" id="IPR019920">
    <property type="entry name" value="F420-binding_dom_put"/>
</dbReference>
<feature type="domain" description="Pyridoxamine 5'-phosphate oxidase N-terminal" evidence="2">
    <location>
        <begin position="12"/>
        <end position="135"/>
    </location>
</feature>
<dbReference type="Pfam" id="PF01243">
    <property type="entry name" value="PNPOx_N"/>
    <property type="match status" value="1"/>
</dbReference>
<evidence type="ECO:0000313" key="4">
    <source>
        <dbReference type="Proteomes" id="UP000183275"/>
    </source>
</evidence>
<keyword evidence="4" id="KW-1185">Reference proteome</keyword>
<dbReference type="STRING" id="1202768.SAMN05216285_1598"/>
<dbReference type="eggNOG" id="arCOG00516">
    <property type="taxonomic scope" value="Archaea"/>
</dbReference>
<dbReference type="InterPro" id="IPR011576">
    <property type="entry name" value="Pyridox_Oxase_N"/>
</dbReference>
<evidence type="ECO:0000256" key="1">
    <source>
        <dbReference type="ARBA" id="ARBA00023002"/>
    </source>
</evidence>
<reference evidence="4" key="1">
    <citation type="submission" date="2016-10" db="EMBL/GenBank/DDBJ databases">
        <authorList>
            <person name="Varghese N."/>
        </authorList>
    </citation>
    <scope>NUCLEOTIDE SEQUENCE [LARGE SCALE GENOMIC DNA]</scope>
    <source>
        <strain evidence="4">CGMCC 1.12284</strain>
    </source>
</reference>
<dbReference type="Gene3D" id="2.30.110.10">
    <property type="entry name" value="Electron Transport, Fmn-binding Protein, Chain A"/>
    <property type="match status" value="1"/>
</dbReference>
<dbReference type="GO" id="GO:0016627">
    <property type="term" value="F:oxidoreductase activity, acting on the CH-CH group of donors"/>
    <property type="evidence" value="ECO:0007669"/>
    <property type="project" value="TreeGrafter"/>
</dbReference>
<dbReference type="EMBL" id="FOIS01000002">
    <property type="protein sequence ID" value="SEV99200.1"/>
    <property type="molecule type" value="Genomic_DNA"/>
</dbReference>
<gene>
    <name evidence="3" type="ORF">SAMN05216285_1598</name>
</gene>
<organism evidence="3 4">
    <name type="scientific">Natrinema salifodinae</name>
    <dbReference type="NCBI Taxonomy" id="1202768"/>
    <lineage>
        <taxon>Archaea</taxon>
        <taxon>Methanobacteriati</taxon>
        <taxon>Methanobacteriota</taxon>
        <taxon>Stenosarchaea group</taxon>
        <taxon>Halobacteria</taxon>
        <taxon>Halobacteriales</taxon>
        <taxon>Natrialbaceae</taxon>
        <taxon>Natrinema</taxon>
    </lineage>
</organism>